<gene>
    <name evidence="6" type="ORF">GCM10007377_09440</name>
</gene>
<dbReference type="PROSITE" id="PS51257">
    <property type="entry name" value="PROKAR_LIPOPROTEIN"/>
    <property type="match status" value="1"/>
</dbReference>
<comment type="similarity">
    <text evidence="1">Belongs to the bacterial solute-binding protein 5 family.</text>
</comment>
<proteinExistence type="inferred from homology"/>
<feature type="signal peptide" evidence="4">
    <location>
        <begin position="1"/>
        <end position="23"/>
    </location>
</feature>
<name>A0A8J3AJV9_9BIFI</name>
<dbReference type="GO" id="GO:0042597">
    <property type="term" value="C:periplasmic space"/>
    <property type="evidence" value="ECO:0007669"/>
    <property type="project" value="UniProtKB-ARBA"/>
</dbReference>
<comment type="caution">
    <text evidence="6">The sequence shown here is derived from an EMBL/GenBank/DDBJ whole genome shotgun (WGS) entry which is preliminary data.</text>
</comment>
<dbReference type="Gene3D" id="3.90.76.10">
    <property type="entry name" value="Dipeptide-binding Protein, Domain 1"/>
    <property type="match status" value="1"/>
</dbReference>
<dbReference type="InterPro" id="IPR000914">
    <property type="entry name" value="SBP_5_dom"/>
</dbReference>
<evidence type="ECO:0000256" key="3">
    <source>
        <dbReference type="ARBA" id="ARBA00022729"/>
    </source>
</evidence>
<dbReference type="PANTHER" id="PTHR30290:SF9">
    <property type="entry name" value="OLIGOPEPTIDE-BINDING PROTEIN APPA"/>
    <property type="match status" value="1"/>
</dbReference>
<keyword evidence="3 4" id="KW-0732">Signal</keyword>
<dbReference type="Proteomes" id="UP000619536">
    <property type="component" value="Unassembled WGS sequence"/>
</dbReference>
<dbReference type="SUPFAM" id="SSF53850">
    <property type="entry name" value="Periplasmic binding protein-like II"/>
    <property type="match status" value="1"/>
</dbReference>
<dbReference type="PIRSF" id="PIRSF002741">
    <property type="entry name" value="MppA"/>
    <property type="match status" value="1"/>
</dbReference>
<keyword evidence="2" id="KW-0813">Transport</keyword>
<dbReference type="PANTHER" id="PTHR30290">
    <property type="entry name" value="PERIPLASMIC BINDING COMPONENT OF ABC TRANSPORTER"/>
    <property type="match status" value="1"/>
</dbReference>
<dbReference type="EMBL" id="BMDH01000002">
    <property type="protein sequence ID" value="GGI14139.1"/>
    <property type="molecule type" value="Genomic_DNA"/>
</dbReference>
<evidence type="ECO:0000313" key="7">
    <source>
        <dbReference type="Proteomes" id="UP000619536"/>
    </source>
</evidence>
<evidence type="ECO:0000313" key="6">
    <source>
        <dbReference type="EMBL" id="GGI14139.1"/>
    </source>
</evidence>
<protein>
    <submittedName>
        <fullName evidence="6">ABC transporter substrate-binding protein</fullName>
    </submittedName>
</protein>
<feature type="domain" description="Solute-binding protein family 5" evidence="5">
    <location>
        <begin position="93"/>
        <end position="439"/>
    </location>
</feature>
<dbReference type="Pfam" id="PF00496">
    <property type="entry name" value="SBP_bac_5"/>
    <property type="match status" value="1"/>
</dbReference>
<dbReference type="GO" id="GO:0015833">
    <property type="term" value="P:peptide transport"/>
    <property type="evidence" value="ECO:0007669"/>
    <property type="project" value="TreeGrafter"/>
</dbReference>
<evidence type="ECO:0000259" key="5">
    <source>
        <dbReference type="Pfam" id="PF00496"/>
    </source>
</evidence>
<keyword evidence="7" id="KW-1185">Reference proteome</keyword>
<dbReference type="Gene3D" id="3.10.105.10">
    <property type="entry name" value="Dipeptide-binding Protein, Domain 3"/>
    <property type="match status" value="1"/>
</dbReference>
<dbReference type="Gene3D" id="3.40.190.10">
    <property type="entry name" value="Periplasmic binding protein-like II"/>
    <property type="match status" value="1"/>
</dbReference>
<dbReference type="CDD" id="cd00995">
    <property type="entry name" value="PBP2_NikA_DppA_OppA_like"/>
    <property type="match status" value="1"/>
</dbReference>
<dbReference type="InterPro" id="IPR039424">
    <property type="entry name" value="SBP_5"/>
</dbReference>
<organism evidence="6 7">
    <name type="scientific">Galliscardovia ingluviei</name>
    <dbReference type="NCBI Taxonomy" id="1769422"/>
    <lineage>
        <taxon>Bacteria</taxon>
        <taxon>Bacillati</taxon>
        <taxon>Actinomycetota</taxon>
        <taxon>Actinomycetes</taxon>
        <taxon>Bifidobacteriales</taxon>
        <taxon>Bifidobacteriaceae</taxon>
        <taxon>Galliscardovia</taxon>
    </lineage>
</organism>
<evidence type="ECO:0000256" key="4">
    <source>
        <dbReference type="SAM" id="SignalP"/>
    </source>
</evidence>
<dbReference type="GO" id="GO:0043190">
    <property type="term" value="C:ATP-binding cassette (ABC) transporter complex"/>
    <property type="evidence" value="ECO:0007669"/>
    <property type="project" value="InterPro"/>
</dbReference>
<feature type="chain" id="PRO_5039173378" evidence="4">
    <location>
        <begin position="24"/>
        <end position="526"/>
    </location>
</feature>
<dbReference type="GO" id="GO:1904680">
    <property type="term" value="F:peptide transmembrane transporter activity"/>
    <property type="evidence" value="ECO:0007669"/>
    <property type="project" value="TreeGrafter"/>
</dbReference>
<evidence type="ECO:0000256" key="2">
    <source>
        <dbReference type="ARBA" id="ARBA00022448"/>
    </source>
</evidence>
<sequence length="526" mass="57700">MIMSSRKFTAAVAAAVASMMLLAGCGSGSGTSSGSSAPKAAGTSVADTITAQVAYASRDFSPSTTSGALPMAGNWHVTEPLYALDYSTFKVFNALAKGEPEKVSDTEYVVTLRDGAKFSDGKDVTADDVVSSFKRTTAEGSLYISMLNFIDSVEAKGTNQVVFKLKKAFPLFKQRLALIQIVPSSMSDEELKNQPVGSGPWKYTSITDNQVKFEKNDLYNGQFPAQTKNMVWNVTVDDTARVTAMQGGKTDIMEMVPAKAFPTLESSGSELKTTQGFNLPFIMFNTKKAPFNDKRVRQAALYAIDTDQLIKNQMSGQAEAATSFLPENFPNYHKAKNVYTKKVDKAKSLLKEAGIDGPINFTLYTTDHSWITQLAPQIKNDLAEIGMNVDIQSMKSSALYPSITDKQDADYSMVLAPGDPSVFGNDPDLLMNWWYGDNAWTKTRTFWKDSEGYTKLHELMDKAIAASSDSERQDYWNQCFDLLSDEVPLYPLFHRKTTTAIKKGVFSQYEAIGATGINVVQAKLAK</sequence>
<dbReference type="AlphaFoldDB" id="A0A8J3AJV9"/>
<evidence type="ECO:0000256" key="1">
    <source>
        <dbReference type="ARBA" id="ARBA00005695"/>
    </source>
</evidence>
<reference evidence="6" key="2">
    <citation type="submission" date="2020-09" db="EMBL/GenBank/DDBJ databases">
        <authorList>
            <person name="Sun Q."/>
            <person name="Sedlacek I."/>
        </authorList>
    </citation>
    <scope>NUCLEOTIDE SEQUENCE</scope>
    <source>
        <strain evidence="6">CCM 8606</strain>
    </source>
</reference>
<dbReference type="InterPro" id="IPR030678">
    <property type="entry name" value="Peptide/Ni-bd"/>
</dbReference>
<accession>A0A8J3AJV9</accession>
<reference evidence="6" key="1">
    <citation type="journal article" date="2014" name="Int. J. Syst. Evol. Microbiol.">
        <title>Complete genome sequence of Corynebacterium casei LMG S-19264T (=DSM 44701T), isolated from a smear-ripened cheese.</title>
        <authorList>
            <consortium name="US DOE Joint Genome Institute (JGI-PGF)"/>
            <person name="Walter F."/>
            <person name="Albersmeier A."/>
            <person name="Kalinowski J."/>
            <person name="Ruckert C."/>
        </authorList>
    </citation>
    <scope>NUCLEOTIDE SEQUENCE</scope>
    <source>
        <strain evidence="6">CCM 8606</strain>
    </source>
</reference>